<organism evidence="3 4">
    <name type="scientific">Sinomonas cellulolyticus</name>
    <dbReference type="NCBI Taxonomy" id="2801916"/>
    <lineage>
        <taxon>Bacteria</taxon>
        <taxon>Bacillati</taxon>
        <taxon>Actinomycetota</taxon>
        <taxon>Actinomycetes</taxon>
        <taxon>Micrococcales</taxon>
        <taxon>Micrococcaceae</taxon>
        <taxon>Sinomonas</taxon>
    </lineage>
</organism>
<reference evidence="3 4" key="1">
    <citation type="submission" date="2021-01" db="EMBL/GenBank/DDBJ databases">
        <title>Genome public.</title>
        <authorList>
            <person name="Liu C."/>
            <person name="Sun Q."/>
        </authorList>
    </citation>
    <scope>NUCLEOTIDE SEQUENCE [LARGE SCALE GENOMIC DNA]</scope>
    <source>
        <strain evidence="3 4">JC656</strain>
    </source>
</reference>
<dbReference type="InterPro" id="IPR028994">
    <property type="entry name" value="Integrin_alpha_N"/>
</dbReference>
<proteinExistence type="predicted"/>
<dbReference type="Gene3D" id="3.40.33.10">
    <property type="entry name" value="CAP"/>
    <property type="match status" value="1"/>
</dbReference>
<dbReference type="SUPFAM" id="SSF55797">
    <property type="entry name" value="PR-1-like"/>
    <property type="match status" value="1"/>
</dbReference>
<feature type="compositionally biased region" description="Low complexity" evidence="1">
    <location>
        <begin position="151"/>
        <end position="161"/>
    </location>
</feature>
<dbReference type="InterPro" id="IPR035940">
    <property type="entry name" value="CAP_sf"/>
</dbReference>
<protein>
    <submittedName>
        <fullName evidence="3">CAP domain-containing protein</fullName>
    </submittedName>
</protein>
<feature type="domain" description="SCP" evidence="2">
    <location>
        <begin position="21"/>
        <end position="126"/>
    </location>
</feature>
<feature type="region of interest" description="Disordered" evidence="1">
    <location>
        <begin position="151"/>
        <end position="172"/>
    </location>
</feature>
<accession>A0ABS1JXX9</accession>
<keyword evidence="4" id="KW-1185">Reference proteome</keyword>
<evidence type="ECO:0000313" key="4">
    <source>
        <dbReference type="Proteomes" id="UP000639051"/>
    </source>
</evidence>
<evidence type="ECO:0000259" key="2">
    <source>
        <dbReference type="Pfam" id="PF00188"/>
    </source>
</evidence>
<evidence type="ECO:0000313" key="3">
    <source>
        <dbReference type="EMBL" id="MBL0703952.1"/>
    </source>
</evidence>
<feature type="compositionally biased region" description="Pro residues" evidence="1">
    <location>
        <begin position="162"/>
        <end position="172"/>
    </location>
</feature>
<dbReference type="Proteomes" id="UP000639051">
    <property type="component" value="Unassembled WGS sequence"/>
</dbReference>
<dbReference type="SUPFAM" id="SSF69318">
    <property type="entry name" value="Integrin alpha N-terminal domain"/>
    <property type="match status" value="1"/>
</dbReference>
<dbReference type="PANTHER" id="PTHR44103">
    <property type="entry name" value="PROPROTEIN CONVERTASE P"/>
    <property type="match status" value="1"/>
</dbReference>
<dbReference type="Pfam" id="PF00188">
    <property type="entry name" value="CAP"/>
    <property type="match status" value="1"/>
</dbReference>
<dbReference type="CDD" id="cd05379">
    <property type="entry name" value="CAP_bacterial"/>
    <property type="match status" value="1"/>
</dbReference>
<sequence>MGSTDNLVRDDNSAQVLAVFNGINTWRAQNGLNPVRYHLSVQDLAQEWSDSIASREVIEHRPSFWTDPRALNPDNGAGEVIAVRWDRDAAQLVEWWKSSPSHNAILLDPRMSVIGIGITFTNGDPYTTPNRYTMWGVVDFFGYTALPAGTTAAPGGASTSPSPSPAPVTPAPVPVNPPAGVAVAPAGAELCAAPGRFQPTTQDTSRASLHSAADVVAIDGSGSLVAYPSVGGKLGAPTALGTGFGGAISAEPVDWDRDGILDMLVQWGDGRLVLYPGLAAGQFGAPVTLGQSGWDSMAVTTGPWCATNRLPQILARDGFGNLYFYPNRGTGDLATRAYLATGVPTGAAAILDASGDGLPDLVAQRSDGALVLYRSLGQEQLVDEARPVVASGWGTVGRLQVLRGLDGPGTVGVAAVRTDGSLAYWPVSAGAFGAPRVLATGWAGIRLG</sequence>
<name>A0ABS1JXX9_9MICC</name>
<dbReference type="EMBL" id="JAERRC010000001">
    <property type="protein sequence ID" value="MBL0703952.1"/>
    <property type="molecule type" value="Genomic_DNA"/>
</dbReference>
<comment type="caution">
    <text evidence="3">The sequence shown here is derived from an EMBL/GenBank/DDBJ whole genome shotgun (WGS) entry which is preliminary data.</text>
</comment>
<dbReference type="InterPro" id="IPR014044">
    <property type="entry name" value="CAP_dom"/>
</dbReference>
<evidence type="ECO:0000256" key="1">
    <source>
        <dbReference type="SAM" id="MobiDB-lite"/>
    </source>
</evidence>
<gene>
    <name evidence="3" type="ORF">JJE72_00340</name>
</gene>
<dbReference type="PANTHER" id="PTHR44103:SF1">
    <property type="entry name" value="PROPROTEIN CONVERTASE P"/>
    <property type="match status" value="1"/>
</dbReference>